<dbReference type="OrthoDB" id="2796020at2759"/>
<dbReference type="HOGENOM" id="CLU_001650_21_5_1"/>
<dbReference type="InterPro" id="IPR043502">
    <property type="entry name" value="DNA/RNA_pol_sf"/>
</dbReference>
<dbReference type="Pfam" id="PF07727">
    <property type="entry name" value="RVT_2"/>
    <property type="match status" value="1"/>
</dbReference>
<evidence type="ECO:0000313" key="3">
    <source>
        <dbReference type="Proteomes" id="UP000006174"/>
    </source>
</evidence>
<comment type="caution">
    <text evidence="2">The sequence shown here is derived from an EMBL/GenBank/DDBJ whole genome shotgun (WGS) entry which is preliminary data.</text>
</comment>
<dbReference type="EMBL" id="CAGI01000145">
    <property type="protein sequence ID" value="CCF49498.1"/>
    <property type="molecule type" value="Genomic_DNA"/>
</dbReference>
<dbReference type="SUPFAM" id="SSF56672">
    <property type="entry name" value="DNA/RNA polymerases"/>
    <property type="match status" value="1"/>
</dbReference>
<proteinExistence type="predicted"/>
<dbReference type="eggNOG" id="KOG0017">
    <property type="taxonomic scope" value="Eukaryota"/>
</dbReference>
<accession>I2FRF5</accession>
<organism evidence="2 3">
    <name type="scientific">Ustilago hordei</name>
    <name type="common">Barley covered smut fungus</name>
    <dbReference type="NCBI Taxonomy" id="120017"/>
    <lineage>
        <taxon>Eukaryota</taxon>
        <taxon>Fungi</taxon>
        <taxon>Dikarya</taxon>
        <taxon>Basidiomycota</taxon>
        <taxon>Ustilaginomycotina</taxon>
        <taxon>Ustilaginomycetes</taxon>
        <taxon>Ustilaginales</taxon>
        <taxon>Ustilaginaceae</taxon>
        <taxon>Ustilago</taxon>
    </lineage>
</organism>
<gene>
    <name evidence="2" type="ORF">UHOR_07469</name>
</gene>
<protein>
    <recommendedName>
        <fullName evidence="1">Reverse transcriptase Ty1/copia-type domain-containing protein</fullName>
    </recommendedName>
</protein>
<feature type="domain" description="Reverse transcriptase Ty1/copia-type" evidence="1">
    <location>
        <begin position="5"/>
        <end position="214"/>
    </location>
</feature>
<dbReference type="Proteomes" id="UP000006174">
    <property type="component" value="Unassembled WGS sequence"/>
</dbReference>
<dbReference type="InterPro" id="IPR013103">
    <property type="entry name" value="RVT_2"/>
</dbReference>
<name>I2FRF5_USTHO</name>
<reference evidence="2 3" key="1">
    <citation type="journal article" date="2012" name="Plant Cell">
        <title>Genome comparison of barley and maize smut fungi reveals targeted loss of RNA silencing components and species-specific presence of transposable elements.</title>
        <authorList>
            <person name="Laurie J.D."/>
            <person name="Ali S."/>
            <person name="Linning R."/>
            <person name="Mannhaupt G."/>
            <person name="Wong P."/>
            <person name="Gueldener U."/>
            <person name="Muensterkoetter M."/>
            <person name="Moore R."/>
            <person name="Kahmann R."/>
            <person name="Bakkeren G."/>
            <person name="Schirawski J."/>
        </authorList>
    </citation>
    <scope>NUCLEOTIDE SEQUENCE [LARGE SCALE GENOMIC DNA]</scope>
    <source>
        <strain evidence="3">Uh4875-4</strain>
    </source>
</reference>
<evidence type="ECO:0000313" key="2">
    <source>
        <dbReference type="EMBL" id="CCF49498.1"/>
    </source>
</evidence>
<keyword evidence="3" id="KW-1185">Reference proteome</keyword>
<dbReference type="STRING" id="1128400.I2FRF5"/>
<dbReference type="AlphaFoldDB" id="I2FRF5"/>
<evidence type="ECO:0000259" key="1">
    <source>
        <dbReference type="Pfam" id="PF07727"/>
    </source>
</evidence>
<sequence>MDSNLIPTKFKVRLVVQGFIQKEGVDYTEIFAPVAPIQSIRGVLSFTAVQGWEVDSIDIKQAYLNSNLHHVVYLKLPIRMQIPPGKVFKLVIGLYGLKQLGWEWNVELDSHLQKIRFHCMLSAPCLYMRGTEDKLTVITAYVDDMIIASPSHGEVDRTKHEIMHKWGTKDNGQVKEFLGIKIIQNRDTRSMTLDLTAYVKAMVHKWLKQMTEKSWIPMQSLSDGAKGEKCSSQ</sequence>